<dbReference type="Pfam" id="PF04631">
    <property type="entry name" value="PIF2"/>
    <property type="match status" value="1"/>
</dbReference>
<dbReference type="AlphaFoldDB" id="A0A8X6HZN5"/>
<dbReference type="InterPro" id="IPR006725">
    <property type="entry name" value="PIF2"/>
</dbReference>
<keyword evidence="2" id="KW-1185">Reference proteome</keyword>
<organism evidence="1 2">
    <name type="scientific">Trichonephila clavata</name>
    <name type="common">Joro spider</name>
    <name type="synonym">Nephila clavata</name>
    <dbReference type="NCBI Taxonomy" id="2740835"/>
    <lineage>
        <taxon>Eukaryota</taxon>
        <taxon>Metazoa</taxon>
        <taxon>Ecdysozoa</taxon>
        <taxon>Arthropoda</taxon>
        <taxon>Chelicerata</taxon>
        <taxon>Arachnida</taxon>
        <taxon>Araneae</taxon>
        <taxon>Araneomorphae</taxon>
        <taxon>Entelegynae</taxon>
        <taxon>Araneoidea</taxon>
        <taxon>Nephilidae</taxon>
        <taxon>Trichonephila</taxon>
    </lineage>
</organism>
<sequence>MRGFKCQTENCNCEKLCENIDIYEKFTVLEEDNIVMFDKKLESGTYCVPKGLTTCNQKNSIPIFSSSGWLCAPRNDAIWQNDHMVACKNEFAKDNSLNILWDYKLNQIASQQIDNFYEKFSKNTYRFRCKCNSLDILGNKMINTLPFICSVDYCLKDLRNQINLGWDGKQCDCGMYPHKDERDPTSQCMFEKTRIENNVLIGRIECMTRNSLTKKPIYCASRVNAPIIRFENKIKNSNLPSDFLNI</sequence>
<dbReference type="Proteomes" id="UP000887116">
    <property type="component" value="Unassembled WGS sequence"/>
</dbReference>
<dbReference type="EMBL" id="BMAO01000638">
    <property type="protein sequence ID" value="GFQ68205.1"/>
    <property type="molecule type" value="Genomic_DNA"/>
</dbReference>
<evidence type="ECO:0000313" key="2">
    <source>
        <dbReference type="Proteomes" id="UP000887116"/>
    </source>
</evidence>
<comment type="caution">
    <text evidence="1">The sequence shown here is derived from an EMBL/GenBank/DDBJ whole genome shotgun (WGS) entry which is preliminary data.</text>
</comment>
<proteinExistence type="predicted"/>
<gene>
    <name evidence="1" type="primary">AVEN_112023_1</name>
    <name evidence="1" type="ORF">TNCT_730061</name>
</gene>
<protein>
    <submittedName>
        <fullName evidence="1">Uncharacterized protein</fullName>
    </submittedName>
</protein>
<reference evidence="1" key="1">
    <citation type="submission" date="2020-07" db="EMBL/GenBank/DDBJ databases">
        <title>Multicomponent nature underlies the extraordinary mechanical properties of spider dragline silk.</title>
        <authorList>
            <person name="Kono N."/>
            <person name="Nakamura H."/>
            <person name="Mori M."/>
            <person name="Yoshida Y."/>
            <person name="Ohtoshi R."/>
            <person name="Malay A.D."/>
            <person name="Moran D.A.P."/>
            <person name="Tomita M."/>
            <person name="Numata K."/>
            <person name="Arakawa K."/>
        </authorList>
    </citation>
    <scope>NUCLEOTIDE SEQUENCE</scope>
</reference>
<accession>A0A8X6HZN5</accession>
<dbReference type="OrthoDB" id="6412133at2759"/>
<evidence type="ECO:0000313" key="1">
    <source>
        <dbReference type="EMBL" id="GFQ68205.1"/>
    </source>
</evidence>
<name>A0A8X6HZN5_TRICU</name>